<keyword evidence="3" id="KW-1185">Reference proteome</keyword>
<dbReference type="InterPro" id="IPR025309">
    <property type="entry name" value="KTSC_dom"/>
</dbReference>
<accession>A0A1Q9LD77</accession>
<reference evidence="2 3" key="1">
    <citation type="submission" date="2016-10" db="EMBL/GenBank/DDBJ databases">
        <title>The Draft Genome Sequence of Actinokineospora bangkokensis 44EHWT reveals the biosynthetic pathway of antifungal compounds Thailandins with unusual extender unit butylmalonyl-CoA.</title>
        <authorList>
            <person name="Greule A."/>
            <person name="Intra B."/>
            <person name="Flemming S."/>
            <person name="Rommel M.G."/>
            <person name="Panbangred W."/>
            <person name="Bechthold A."/>
        </authorList>
    </citation>
    <scope>NUCLEOTIDE SEQUENCE [LARGE SCALE GENOMIC DNA]</scope>
    <source>
        <strain evidence="2 3">44EHW</strain>
    </source>
</reference>
<dbReference type="RefSeq" id="WP_075978175.1">
    <property type="nucleotide sequence ID" value="NZ_MKQR01000028.1"/>
</dbReference>
<dbReference type="Pfam" id="PF13619">
    <property type="entry name" value="KTSC"/>
    <property type="match status" value="1"/>
</dbReference>
<dbReference type="OrthoDB" id="8450910at2"/>
<dbReference type="Proteomes" id="UP000186040">
    <property type="component" value="Unassembled WGS sequence"/>
</dbReference>
<evidence type="ECO:0000313" key="3">
    <source>
        <dbReference type="Proteomes" id="UP000186040"/>
    </source>
</evidence>
<name>A0A1Q9LD77_9PSEU</name>
<feature type="domain" description="KTSC" evidence="1">
    <location>
        <begin position="8"/>
        <end position="64"/>
    </location>
</feature>
<proteinExistence type="predicted"/>
<evidence type="ECO:0000313" key="2">
    <source>
        <dbReference type="EMBL" id="OLR89966.1"/>
    </source>
</evidence>
<dbReference type="EMBL" id="MKQR01000028">
    <property type="protein sequence ID" value="OLR89966.1"/>
    <property type="molecule type" value="Genomic_DNA"/>
</dbReference>
<organism evidence="2 3">
    <name type="scientific">Actinokineospora bangkokensis</name>
    <dbReference type="NCBI Taxonomy" id="1193682"/>
    <lineage>
        <taxon>Bacteria</taxon>
        <taxon>Bacillati</taxon>
        <taxon>Actinomycetota</taxon>
        <taxon>Actinomycetes</taxon>
        <taxon>Pseudonocardiales</taxon>
        <taxon>Pseudonocardiaceae</taxon>
        <taxon>Actinokineospora</taxon>
    </lineage>
</organism>
<sequence>MHRRQVDSTVIASIAYDATTGTLEVEFHSGRVYRYLDVPKQLYWRFASADSCGTFFNEEVRDRFTEEKVR</sequence>
<dbReference type="AlphaFoldDB" id="A0A1Q9LD77"/>
<comment type="caution">
    <text evidence="2">The sequence shown here is derived from an EMBL/GenBank/DDBJ whole genome shotgun (WGS) entry which is preliminary data.</text>
</comment>
<dbReference type="STRING" id="1193682.BJP25_02995"/>
<evidence type="ECO:0000259" key="1">
    <source>
        <dbReference type="Pfam" id="PF13619"/>
    </source>
</evidence>
<protein>
    <recommendedName>
        <fullName evidence="1">KTSC domain-containing protein</fullName>
    </recommendedName>
</protein>
<gene>
    <name evidence="2" type="ORF">BJP25_02995</name>
</gene>